<reference evidence="5 6" key="1">
    <citation type="submission" date="2020-05" db="EMBL/GenBank/DDBJ databases">
        <title>Aquincola sp. isolate from soil.</title>
        <authorList>
            <person name="Han J."/>
            <person name="Kim D.-U."/>
        </authorList>
    </citation>
    <scope>NUCLEOTIDE SEQUENCE [LARGE SCALE GENOMIC DNA]</scope>
    <source>
        <strain evidence="5 6">S2</strain>
    </source>
</reference>
<keyword evidence="1" id="KW-0805">Transcription regulation</keyword>
<accession>A0ABX2ET28</accession>
<sequence>MAASAVLNSAKTSTRISDDTRARVLAAAEQLRYRPNATARGLAHRRMNTLGVAATLVGDEPNQYFLEVFNGIVRGAAEAGQTTTVFTLGSWDDARERIPAFCDGRIDGLVMLAPLLPSDAADWLPEHTPMVSVHANDAIAGVVNLESDEEAGAFEMVSRLIQRGHRRILHVAGPEGALGAERRVHGYRRAHAAAGFLPPPDHVLRAGFGAEDARRALEAWLRRHRGDELPEVVFAVSDAAALGCIDALLARGLRVPADLSVTGFDDSVLARAARLATVRQPLRDLGRRAVEVLVERIDARSREATPRRTKNIVLPTELVHGATLAAPRAHSLLIA</sequence>
<dbReference type="CDD" id="cd06267">
    <property type="entry name" value="PBP1_LacI_sugar_binding-like"/>
    <property type="match status" value="1"/>
</dbReference>
<dbReference type="Gene3D" id="1.10.260.40">
    <property type="entry name" value="lambda repressor-like DNA-binding domains"/>
    <property type="match status" value="1"/>
</dbReference>
<name>A0ABX2ET28_9BURK</name>
<evidence type="ECO:0000313" key="5">
    <source>
        <dbReference type="EMBL" id="NRF71699.1"/>
    </source>
</evidence>
<dbReference type="PANTHER" id="PTHR30146">
    <property type="entry name" value="LACI-RELATED TRANSCRIPTIONAL REPRESSOR"/>
    <property type="match status" value="1"/>
</dbReference>
<dbReference type="EMBL" id="JABRWJ010000013">
    <property type="protein sequence ID" value="NRF71699.1"/>
    <property type="molecule type" value="Genomic_DNA"/>
</dbReference>
<dbReference type="SMART" id="SM00354">
    <property type="entry name" value="HTH_LACI"/>
    <property type="match status" value="1"/>
</dbReference>
<evidence type="ECO:0000256" key="2">
    <source>
        <dbReference type="ARBA" id="ARBA00023125"/>
    </source>
</evidence>
<dbReference type="GO" id="GO:0003677">
    <property type="term" value="F:DNA binding"/>
    <property type="evidence" value="ECO:0007669"/>
    <property type="project" value="UniProtKB-KW"/>
</dbReference>
<keyword evidence="2 5" id="KW-0238">DNA-binding</keyword>
<dbReference type="PANTHER" id="PTHR30146:SF153">
    <property type="entry name" value="LACTOSE OPERON REPRESSOR"/>
    <property type="match status" value="1"/>
</dbReference>
<dbReference type="SUPFAM" id="SSF47413">
    <property type="entry name" value="lambda repressor-like DNA-binding domains"/>
    <property type="match status" value="1"/>
</dbReference>
<evidence type="ECO:0000256" key="3">
    <source>
        <dbReference type="ARBA" id="ARBA00023163"/>
    </source>
</evidence>
<dbReference type="InterPro" id="IPR010982">
    <property type="entry name" value="Lambda_DNA-bd_dom_sf"/>
</dbReference>
<evidence type="ECO:0000313" key="6">
    <source>
        <dbReference type="Proteomes" id="UP000737171"/>
    </source>
</evidence>
<proteinExistence type="predicted"/>
<comment type="caution">
    <text evidence="5">The sequence shown here is derived from an EMBL/GenBank/DDBJ whole genome shotgun (WGS) entry which is preliminary data.</text>
</comment>
<keyword evidence="6" id="KW-1185">Reference proteome</keyword>
<dbReference type="Pfam" id="PF13377">
    <property type="entry name" value="Peripla_BP_3"/>
    <property type="match status" value="1"/>
</dbReference>
<dbReference type="CDD" id="cd01392">
    <property type="entry name" value="HTH_LacI"/>
    <property type="match status" value="1"/>
</dbReference>
<dbReference type="Proteomes" id="UP000737171">
    <property type="component" value="Unassembled WGS sequence"/>
</dbReference>
<feature type="domain" description="HTH lacI-type" evidence="4">
    <location>
        <begin position="1"/>
        <end position="44"/>
    </location>
</feature>
<gene>
    <name evidence="5" type="ORF">HLB44_32395</name>
</gene>
<dbReference type="SUPFAM" id="SSF53822">
    <property type="entry name" value="Periplasmic binding protein-like I"/>
    <property type="match status" value="1"/>
</dbReference>
<dbReference type="InterPro" id="IPR028082">
    <property type="entry name" value="Peripla_BP_I"/>
</dbReference>
<evidence type="ECO:0000259" key="4">
    <source>
        <dbReference type="PROSITE" id="PS50932"/>
    </source>
</evidence>
<dbReference type="InterPro" id="IPR000843">
    <property type="entry name" value="HTH_LacI"/>
</dbReference>
<dbReference type="PROSITE" id="PS50932">
    <property type="entry name" value="HTH_LACI_2"/>
    <property type="match status" value="1"/>
</dbReference>
<dbReference type="Gene3D" id="3.40.50.2300">
    <property type="match status" value="2"/>
</dbReference>
<evidence type="ECO:0000256" key="1">
    <source>
        <dbReference type="ARBA" id="ARBA00023015"/>
    </source>
</evidence>
<organism evidence="5 6">
    <name type="scientific">Pseudaquabacterium terrae</name>
    <dbReference type="NCBI Taxonomy" id="2732868"/>
    <lineage>
        <taxon>Bacteria</taxon>
        <taxon>Pseudomonadati</taxon>
        <taxon>Pseudomonadota</taxon>
        <taxon>Betaproteobacteria</taxon>
        <taxon>Burkholderiales</taxon>
        <taxon>Sphaerotilaceae</taxon>
        <taxon>Pseudaquabacterium</taxon>
    </lineage>
</organism>
<protein>
    <submittedName>
        <fullName evidence="5">LacI family DNA-binding transcriptional regulator</fullName>
    </submittedName>
</protein>
<dbReference type="InterPro" id="IPR046335">
    <property type="entry name" value="LacI/GalR-like_sensor"/>
</dbReference>
<keyword evidence="3" id="KW-0804">Transcription</keyword>